<dbReference type="AlphaFoldDB" id="A0A8H3FR18"/>
<dbReference type="OrthoDB" id="5364748at2759"/>
<dbReference type="Pfam" id="PF25416">
    <property type="entry name" value="GRHL1_C"/>
    <property type="match status" value="1"/>
</dbReference>
<protein>
    <recommendedName>
        <fullName evidence="1">GRHL1/CP2 C-terminal domain-containing protein</fullName>
    </recommendedName>
</protein>
<comment type="caution">
    <text evidence="2">The sequence shown here is derived from an EMBL/GenBank/DDBJ whole genome shotgun (WGS) entry which is preliminary data.</text>
</comment>
<accession>A0A8H3FR18</accession>
<feature type="domain" description="GRHL1/CP2 C-terminal" evidence="1">
    <location>
        <begin position="166"/>
        <end position="231"/>
    </location>
</feature>
<gene>
    <name evidence="2" type="ORF">IMSHALPRED_007231</name>
</gene>
<sequence>MQPRPPLPFQYVTEPPSAPPLTNPITATWQNPAMDVHLRGRGPASNTTRQTAHYQPLLGQPSPGEVMQTATPISASQGYPVPQYAPYPPYPGPLTLPTAPLPVPSAYDVMQQDQPPVQAASPGPILVQLGASQNFLVNNRPARWIQVLDVDPSYERARTPSPNRAPALSVYVRAPETEVHYWAVFLRELTVQELIKRVVQKYGFSVDERDRVRMAVRVTDQGVRRLVDEDMRRMESEVAIDVKVTSLDVQSEDWQLELRF</sequence>
<evidence type="ECO:0000259" key="1">
    <source>
        <dbReference type="Pfam" id="PF25416"/>
    </source>
</evidence>
<dbReference type="Proteomes" id="UP000664534">
    <property type="component" value="Unassembled WGS sequence"/>
</dbReference>
<reference evidence="2" key="1">
    <citation type="submission" date="2021-03" db="EMBL/GenBank/DDBJ databases">
        <authorList>
            <person name="Tagirdzhanova G."/>
        </authorList>
    </citation>
    <scope>NUCLEOTIDE SEQUENCE</scope>
</reference>
<name>A0A8H3FR18_9LECA</name>
<organism evidence="2 3">
    <name type="scientific">Imshaugia aleurites</name>
    <dbReference type="NCBI Taxonomy" id="172621"/>
    <lineage>
        <taxon>Eukaryota</taxon>
        <taxon>Fungi</taxon>
        <taxon>Dikarya</taxon>
        <taxon>Ascomycota</taxon>
        <taxon>Pezizomycotina</taxon>
        <taxon>Lecanoromycetes</taxon>
        <taxon>OSLEUM clade</taxon>
        <taxon>Lecanoromycetidae</taxon>
        <taxon>Lecanorales</taxon>
        <taxon>Lecanorineae</taxon>
        <taxon>Parmeliaceae</taxon>
        <taxon>Imshaugia</taxon>
    </lineage>
</organism>
<dbReference type="EMBL" id="CAJPDT010000046">
    <property type="protein sequence ID" value="CAF9927482.1"/>
    <property type="molecule type" value="Genomic_DNA"/>
</dbReference>
<evidence type="ECO:0000313" key="2">
    <source>
        <dbReference type="EMBL" id="CAF9927482.1"/>
    </source>
</evidence>
<evidence type="ECO:0000313" key="3">
    <source>
        <dbReference type="Proteomes" id="UP000664534"/>
    </source>
</evidence>
<dbReference type="InterPro" id="IPR057520">
    <property type="entry name" value="GRHL1/CP2_C"/>
</dbReference>
<keyword evidence="3" id="KW-1185">Reference proteome</keyword>
<proteinExistence type="predicted"/>